<dbReference type="OrthoDB" id="102174at2157"/>
<gene>
    <name evidence="2" type="ORF">SAMN05216226_103185</name>
</gene>
<dbReference type="SUPFAM" id="SSF53649">
    <property type="entry name" value="Alkaline phosphatase-like"/>
    <property type="match status" value="1"/>
</dbReference>
<dbReference type="RefSeq" id="WP_176765235.1">
    <property type="nucleotide sequence ID" value="NZ_FNFC01000003.1"/>
</dbReference>
<dbReference type="Proteomes" id="UP000198856">
    <property type="component" value="Unassembled WGS sequence"/>
</dbReference>
<dbReference type="InterPro" id="IPR017850">
    <property type="entry name" value="Alkaline_phosphatase_core_sf"/>
</dbReference>
<dbReference type="EMBL" id="FNFC01000003">
    <property type="protein sequence ID" value="SDJ43529.1"/>
    <property type="molecule type" value="Genomic_DNA"/>
</dbReference>
<evidence type="ECO:0000259" key="1">
    <source>
        <dbReference type="Pfam" id="PF00884"/>
    </source>
</evidence>
<accession>A0A1G8TPR4</accession>
<organism evidence="2 3">
    <name type="scientific">Halovenus aranensis</name>
    <dbReference type="NCBI Taxonomy" id="890420"/>
    <lineage>
        <taxon>Archaea</taxon>
        <taxon>Methanobacteriati</taxon>
        <taxon>Methanobacteriota</taxon>
        <taxon>Stenosarchaea group</taxon>
        <taxon>Halobacteria</taxon>
        <taxon>Halobacteriales</taxon>
        <taxon>Haloarculaceae</taxon>
        <taxon>Halovenus</taxon>
    </lineage>
</organism>
<name>A0A1G8TPR4_9EURY</name>
<keyword evidence="3" id="KW-1185">Reference proteome</keyword>
<dbReference type="PANTHER" id="PTHR43751:SF3">
    <property type="entry name" value="SULFATASE N-TERMINAL DOMAIN-CONTAINING PROTEIN"/>
    <property type="match status" value="1"/>
</dbReference>
<evidence type="ECO:0000313" key="3">
    <source>
        <dbReference type="Proteomes" id="UP000198856"/>
    </source>
</evidence>
<protein>
    <submittedName>
        <fullName evidence="2">Arylsulfatase A</fullName>
    </submittedName>
</protein>
<evidence type="ECO:0000313" key="2">
    <source>
        <dbReference type="EMBL" id="SDJ43529.1"/>
    </source>
</evidence>
<sequence>MSERNNVLLVILDSVRAENTSLHGYDRETTPFLSAFADRSTVYTQARAPGIHSIASHVSMFTGAHVEEHEAFEHTAQIDVDRTIWRELQTEYGYETGLFTNNRIVSNASNLGAAFEYKHEPAYPLAERLENKIDGSALERVYFRWYDAVSRLTGRLDSLPTGPLGRLYGGVTRQAGRLTGDTDDSQGPDSGYKTLYGKAFTDAFLDWEADRDGPWAACLNLMDTHSPYEPKAEFDAWADEENWRIQREDKPSVWETLNGTGWDRLEALEALYDGTILQADAILEDLIDQMESRGLLDDTLVVITSDHGEAFGEHSRLVDGVRVQDHKWSVHEVLTHVPFVVNYPEQDDGRVVDSVVSLTDTPALLRTAAADAATDDPLTERDTVLTSTFRLPEAKIPKYSSIDDIETYVGPWRAVYEDDDGTVRKYAQKDDHFVTVDIDAPGEATVVSTEEHDRVATAYDSLTDSDVLTEQRTEIDENLEEQLEDLGYIR</sequence>
<dbReference type="InterPro" id="IPR000917">
    <property type="entry name" value="Sulfatase_N"/>
</dbReference>
<reference evidence="2 3" key="1">
    <citation type="submission" date="2016-10" db="EMBL/GenBank/DDBJ databases">
        <authorList>
            <person name="de Groot N.N."/>
        </authorList>
    </citation>
    <scope>NUCLEOTIDE SEQUENCE [LARGE SCALE GENOMIC DNA]</scope>
    <source>
        <strain evidence="2 3">IBRC-M10015</strain>
    </source>
</reference>
<proteinExistence type="predicted"/>
<dbReference type="PANTHER" id="PTHR43751">
    <property type="entry name" value="SULFATASE"/>
    <property type="match status" value="1"/>
</dbReference>
<feature type="domain" description="Sulfatase N-terminal" evidence="1">
    <location>
        <begin position="6"/>
        <end position="360"/>
    </location>
</feature>
<dbReference type="AlphaFoldDB" id="A0A1G8TPR4"/>
<dbReference type="STRING" id="890420.SAMN05216226_103185"/>
<dbReference type="Gene3D" id="3.40.720.10">
    <property type="entry name" value="Alkaline Phosphatase, subunit A"/>
    <property type="match status" value="1"/>
</dbReference>
<dbReference type="Pfam" id="PF00884">
    <property type="entry name" value="Sulfatase"/>
    <property type="match status" value="1"/>
</dbReference>
<dbReference type="InterPro" id="IPR052701">
    <property type="entry name" value="GAG_Ulvan_Degrading_Sulfatases"/>
</dbReference>